<dbReference type="InParanoid" id="A0A0G4G7C3"/>
<evidence type="ECO:0000313" key="3">
    <source>
        <dbReference type="Proteomes" id="UP000041254"/>
    </source>
</evidence>
<feature type="compositionally biased region" description="Basic residues" evidence="1">
    <location>
        <begin position="19"/>
        <end position="33"/>
    </location>
</feature>
<evidence type="ECO:0000313" key="2">
    <source>
        <dbReference type="EMBL" id="CEM24454.1"/>
    </source>
</evidence>
<name>A0A0G4G7C3_VITBC</name>
<proteinExistence type="predicted"/>
<evidence type="ECO:0000256" key="1">
    <source>
        <dbReference type="SAM" id="MobiDB-lite"/>
    </source>
</evidence>
<accession>A0A0G4G7C3</accession>
<feature type="region of interest" description="Disordered" evidence="1">
    <location>
        <begin position="1"/>
        <end position="35"/>
    </location>
</feature>
<dbReference type="Proteomes" id="UP000041254">
    <property type="component" value="Unassembled WGS sequence"/>
</dbReference>
<dbReference type="EMBL" id="CDMY01000581">
    <property type="protein sequence ID" value="CEM24454.1"/>
    <property type="molecule type" value="Genomic_DNA"/>
</dbReference>
<dbReference type="VEuPathDB" id="CryptoDB:Vbra_3201"/>
<sequence>MAVSVLPTKARQAPQHARQANKGRKVGRAKQKRLGVGERRREKYVITTLTGAVLSCRTLDECKAEIKKRHFGDEYGSFRELVIFRYAAKWENTTRWLTRSSSLMVLCEFWDPQCNPFSEVPPNLLMRGFLAACRFEFNFIEVYALKACRRDTKSSLHLLFPELTEAARLLALALLARAMAAQRTGDLGIKSGGLSRRALPRILSGERILGLIHGVTVTKVERCCSD</sequence>
<dbReference type="AlphaFoldDB" id="A0A0G4G7C3"/>
<gene>
    <name evidence="2" type="ORF">Vbra_3201</name>
</gene>
<keyword evidence="3" id="KW-1185">Reference proteome</keyword>
<reference evidence="2 3" key="1">
    <citation type="submission" date="2014-11" db="EMBL/GenBank/DDBJ databases">
        <authorList>
            <person name="Zhu J."/>
            <person name="Qi W."/>
            <person name="Song R."/>
        </authorList>
    </citation>
    <scope>NUCLEOTIDE SEQUENCE [LARGE SCALE GENOMIC DNA]</scope>
</reference>
<organism evidence="2 3">
    <name type="scientific">Vitrella brassicaformis (strain CCMP3155)</name>
    <dbReference type="NCBI Taxonomy" id="1169540"/>
    <lineage>
        <taxon>Eukaryota</taxon>
        <taxon>Sar</taxon>
        <taxon>Alveolata</taxon>
        <taxon>Colpodellida</taxon>
        <taxon>Vitrellaceae</taxon>
        <taxon>Vitrella</taxon>
    </lineage>
</organism>
<protein>
    <submittedName>
        <fullName evidence="2">Uncharacterized protein</fullName>
    </submittedName>
</protein>